<feature type="region of interest" description="Disordered" evidence="10">
    <location>
        <begin position="1526"/>
        <end position="1550"/>
    </location>
</feature>
<reference evidence="13 14" key="1">
    <citation type="journal article" date="2023" name="IScience">
        <title>Expanded male sex-determining region conserved during the evolution of homothallism in the green alga Volvox.</title>
        <authorList>
            <person name="Yamamoto K."/>
            <person name="Matsuzaki R."/>
            <person name="Mahakham W."/>
            <person name="Heman W."/>
            <person name="Sekimoto H."/>
            <person name="Kawachi M."/>
            <person name="Minakuchi Y."/>
            <person name="Toyoda A."/>
            <person name="Nozaki H."/>
        </authorList>
    </citation>
    <scope>NUCLEOTIDE SEQUENCE [LARGE SCALE GENOMIC DNA]</scope>
    <source>
        <strain evidence="13 14">NIES-4468</strain>
    </source>
</reference>
<dbReference type="InterPro" id="IPR000595">
    <property type="entry name" value="cNMP-bd_dom"/>
</dbReference>
<keyword evidence="5" id="KW-0633">Potassium transport</keyword>
<keyword evidence="4 11" id="KW-0812">Transmembrane</keyword>
<feature type="region of interest" description="Disordered" evidence="10">
    <location>
        <begin position="1164"/>
        <end position="1190"/>
    </location>
</feature>
<keyword evidence="7 11" id="KW-1133">Transmembrane helix</keyword>
<protein>
    <recommendedName>
        <fullName evidence="12">Cyclic nucleotide-binding domain-containing protein</fullName>
    </recommendedName>
</protein>
<keyword evidence="14" id="KW-1185">Reference proteome</keyword>
<dbReference type="Pfam" id="PF00520">
    <property type="entry name" value="Ion_trans"/>
    <property type="match status" value="1"/>
</dbReference>
<keyword evidence="5" id="KW-0631">Potassium channel</keyword>
<dbReference type="InterPro" id="IPR045319">
    <property type="entry name" value="KAT/AKT"/>
</dbReference>
<keyword evidence="9 11" id="KW-0472">Membrane</keyword>
<feature type="region of interest" description="Disordered" evidence="10">
    <location>
        <begin position="1398"/>
        <end position="1485"/>
    </location>
</feature>
<dbReference type="Gene3D" id="2.60.120.10">
    <property type="entry name" value="Jelly Rolls"/>
    <property type="match status" value="1"/>
</dbReference>
<feature type="transmembrane region" description="Helical" evidence="11">
    <location>
        <begin position="357"/>
        <end position="381"/>
    </location>
</feature>
<dbReference type="EMBL" id="BSDZ01000009">
    <property type="protein sequence ID" value="GLI61112.1"/>
    <property type="molecule type" value="Genomic_DNA"/>
</dbReference>
<dbReference type="PANTHER" id="PTHR45743:SF2">
    <property type="entry name" value="POTASSIUM CHANNEL AKT1"/>
    <property type="match status" value="1"/>
</dbReference>
<dbReference type="Proteomes" id="UP001165090">
    <property type="component" value="Unassembled WGS sequence"/>
</dbReference>
<evidence type="ECO:0000313" key="13">
    <source>
        <dbReference type="EMBL" id="GLI61112.1"/>
    </source>
</evidence>
<dbReference type="SUPFAM" id="SSF51206">
    <property type="entry name" value="cAMP-binding domain-like"/>
    <property type="match status" value="1"/>
</dbReference>
<keyword evidence="6" id="KW-0851">Voltage-gated channel</keyword>
<dbReference type="InterPro" id="IPR018490">
    <property type="entry name" value="cNMP-bd_dom_sf"/>
</dbReference>
<evidence type="ECO:0000256" key="3">
    <source>
        <dbReference type="ARBA" id="ARBA00022448"/>
    </source>
</evidence>
<feature type="compositionally biased region" description="Pro residues" evidence="10">
    <location>
        <begin position="1180"/>
        <end position="1190"/>
    </location>
</feature>
<feature type="compositionally biased region" description="Polar residues" evidence="10">
    <location>
        <begin position="794"/>
        <end position="808"/>
    </location>
</feature>
<evidence type="ECO:0000313" key="14">
    <source>
        <dbReference type="Proteomes" id="UP001165090"/>
    </source>
</evidence>
<keyword evidence="6" id="KW-0407">Ion channel</keyword>
<name>A0ABQ5RU16_9CHLO</name>
<evidence type="ECO:0000256" key="7">
    <source>
        <dbReference type="ARBA" id="ARBA00022989"/>
    </source>
</evidence>
<evidence type="ECO:0000256" key="8">
    <source>
        <dbReference type="ARBA" id="ARBA00023065"/>
    </source>
</evidence>
<feature type="region of interest" description="Disordered" evidence="10">
    <location>
        <begin position="1"/>
        <end position="100"/>
    </location>
</feature>
<feature type="domain" description="Cyclic nucleotide-binding" evidence="12">
    <location>
        <begin position="582"/>
        <end position="654"/>
    </location>
</feature>
<evidence type="ECO:0000256" key="1">
    <source>
        <dbReference type="ARBA" id="ARBA00004141"/>
    </source>
</evidence>
<comment type="similarity">
    <text evidence="2">Belongs to the potassium channel family. Plant (TC 1.A.1.4) subfamily.</text>
</comment>
<evidence type="ECO:0000256" key="2">
    <source>
        <dbReference type="ARBA" id="ARBA00007929"/>
    </source>
</evidence>
<dbReference type="SUPFAM" id="SSF81324">
    <property type="entry name" value="Voltage-gated potassium channels"/>
    <property type="match status" value="1"/>
</dbReference>
<feature type="transmembrane region" description="Helical" evidence="11">
    <location>
        <begin position="242"/>
        <end position="263"/>
    </location>
</feature>
<feature type="compositionally biased region" description="Low complexity" evidence="10">
    <location>
        <begin position="1452"/>
        <end position="1463"/>
    </location>
</feature>
<organism evidence="13 14">
    <name type="scientific">Volvox africanus</name>
    <dbReference type="NCBI Taxonomy" id="51714"/>
    <lineage>
        <taxon>Eukaryota</taxon>
        <taxon>Viridiplantae</taxon>
        <taxon>Chlorophyta</taxon>
        <taxon>core chlorophytes</taxon>
        <taxon>Chlorophyceae</taxon>
        <taxon>CS clade</taxon>
        <taxon>Chlamydomonadales</taxon>
        <taxon>Volvocaceae</taxon>
        <taxon>Volvox</taxon>
    </lineage>
</organism>
<dbReference type="InterPro" id="IPR014710">
    <property type="entry name" value="RmlC-like_jellyroll"/>
</dbReference>
<dbReference type="PROSITE" id="PS50042">
    <property type="entry name" value="CNMP_BINDING_3"/>
    <property type="match status" value="1"/>
</dbReference>
<keyword evidence="8" id="KW-0406">Ion transport</keyword>
<feature type="compositionally biased region" description="Polar residues" evidence="10">
    <location>
        <begin position="48"/>
        <end position="76"/>
    </location>
</feature>
<feature type="transmembrane region" description="Helical" evidence="11">
    <location>
        <begin position="284"/>
        <end position="304"/>
    </location>
</feature>
<feature type="transmembrane region" description="Helical" evidence="11">
    <location>
        <begin position="197"/>
        <end position="222"/>
    </location>
</feature>
<keyword evidence="5" id="KW-0630">Potassium</keyword>
<evidence type="ECO:0000256" key="11">
    <source>
        <dbReference type="SAM" id="Phobius"/>
    </source>
</evidence>
<evidence type="ECO:0000256" key="5">
    <source>
        <dbReference type="ARBA" id="ARBA00022826"/>
    </source>
</evidence>
<keyword evidence="3" id="KW-0813">Transport</keyword>
<evidence type="ECO:0000256" key="4">
    <source>
        <dbReference type="ARBA" id="ARBA00022692"/>
    </source>
</evidence>
<proteinExistence type="inferred from homology"/>
<evidence type="ECO:0000256" key="9">
    <source>
        <dbReference type="ARBA" id="ARBA00023136"/>
    </source>
</evidence>
<sequence>MPMPGAQPAMGTQLTDGGPDPAIYRKAGAAAPHFHDSDQNVRGLAVTADSTSYDTETDPHVTNGTTNPLCNSSSRPFETPPVLMNPRSPGDGEIDEPTPSDLPQLLPSCSDWAWYYGGLLLRAVRRLHDAAFKPPADFTDGKNVGALRSLVTRQVHVEIEEWESYKKELADRVNTPREASRLPLVDWPLWHPLCGAAIWWSTAMLLFDLIFTAFWVPVNVAFCLDHYGRLDAVCTRTDLAGGFVYLLNVLLGFQMGVTLTCGYRSRSVIDRRDATRLYAFTLSFWLDVLAVAPFVYLVAVVALGDAVARHQTVSIISLVRLVRLFRVASIIKKLYSSSTSGEVQSSWVADNFSVTPLYMALLVYLAMVLVNMYACLLLLIARYEQEHGRPSWMSSVTWEDVSGLVAAKRWYNAVYFCITVMTTTGYADFLPKSPIELGLVSFMMLNGLVIVGTVVALIGSAMNRSQEQAQRSHDQRKRLTSLREWLKGRVPDRDCQDVITFYAELSARRDEGRSEGDIVFELPAYLKQQVGKHIVQNLLSQCAPLARLEPEVHELLASCCVPMELPRGHDLCGLGQDVESSGGGLWLLEKGAVTALRNQEPWEMPAKDTPDDLPCLLGEGALLTGIIPASRSRMWTIRTERPCRIWQLRESALKACLRIYPYIADHVMEFVRDRIMAWLTGQEDRENYGWCELVQLLKRSFIMGPLRERLTYCYLALHLANLADGSLPQLLEAWLEMSVMREMILKDEPTNQEAGVAIASTISSSNSRPTTANHENLVTPTAQPVSIASGRSLHGNTTVPSVQPSLASNEGPAAPLPLPFLTVSHSDADNVCGGGGGDASVQVDLPLPPSASSPVSGWFRSPSERPSPSFLPPAVEQGLLRVGSVQRTHGNDGGLTPTSEGLSRAKIDVAETASDLGIGSGIGGGALEQSAAAAAARPFQVGAPSVAAVSPRPLQFVSPFAIAAALTNRNMSAELNGHAAAAAENSMKLGTSPLASANSGLTPSLLQGTPPASPSLRGGVTRSVSVGGAASLNAVAGSLVQFPCWFSPGSPQWVPVPEFGRANLATNTSMPNPSPVISKTSQPALAMAAAAAAALQPVTSNGWRRATFDYHGDGGGQHVLVQPTSPVGPKSPTAASDTLWYGFAPNSAAAAAVAPIGDTAVRVQQTPTSPQGPGASSQRPPSPPPPWLVPPSSPEALLAYQSLSMHTSLVHSIFLAAGVNLQPRQSDMTPGETKAAPGRPLATGPLQPVGLTILAPACSICSCATCAYCAQLVGPPGAGPLVQQLELEARGMSAASSIACVSQHSPPPGAVLENVASAGCLERTKGHLEGSQDMPSRQGSGVIVHRQASGSNISGIGGVAGDGQASGIDSSTSNGGGGEVSAARLGFSASRQASFPMPAVVSRNPGSRLRRSSIPRSAVTHQRPPQAVAQEGLTRMRSTSSVGYSGAGVSAGGSTSAAGVGRARLGGDGGLNHSRSGGIRSPGGGSGSFGFGGGLLAIGTSNGGRVGGDSSSQLTPGAALAAAAASVSGPVEGADSGSGGSERPAEGLQPLEAGLADAVLPHSGTIRIV</sequence>
<comment type="caution">
    <text evidence="13">The sequence shown here is derived from an EMBL/GenBank/DDBJ whole genome shotgun (WGS) entry which is preliminary data.</text>
</comment>
<evidence type="ECO:0000259" key="12">
    <source>
        <dbReference type="PROSITE" id="PS50042"/>
    </source>
</evidence>
<evidence type="ECO:0000256" key="10">
    <source>
        <dbReference type="SAM" id="MobiDB-lite"/>
    </source>
</evidence>
<comment type="subcellular location">
    <subcellularLocation>
        <location evidence="1">Membrane</location>
        <topology evidence="1">Multi-pass membrane protein</topology>
    </subcellularLocation>
</comment>
<feature type="compositionally biased region" description="Low complexity" evidence="10">
    <location>
        <begin position="1169"/>
        <end position="1179"/>
    </location>
</feature>
<evidence type="ECO:0000256" key="6">
    <source>
        <dbReference type="ARBA" id="ARBA00022882"/>
    </source>
</evidence>
<gene>
    <name evidence="13" type="ORF">VaNZ11_003363</name>
</gene>
<dbReference type="InterPro" id="IPR005821">
    <property type="entry name" value="Ion_trans_dom"/>
</dbReference>
<dbReference type="PANTHER" id="PTHR45743">
    <property type="entry name" value="POTASSIUM CHANNEL AKT1"/>
    <property type="match status" value="1"/>
</dbReference>
<feature type="transmembrane region" description="Helical" evidence="11">
    <location>
        <begin position="439"/>
        <end position="462"/>
    </location>
</feature>
<dbReference type="Gene3D" id="1.10.287.70">
    <property type="match status" value="1"/>
</dbReference>
<feature type="region of interest" description="Disordered" evidence="10">
    <location>
        <begin position="787"/>
        <end position="813"/>
    </location>
</feature>
<accession>A0ABQ5RU16</accession>